<keyword evidence="1" id="KW-0812">Transmembrane</keyword>
<dbReference type="AlphaFoldDB" id="A0A7C3KDJ7"/>
<feature type="transmembrane region" description="Helical" evidence="1">
    <location>
        <begin position="35"/>
        <end position="52"/>
    </location>
</feature>
<name>A0A7C3KDJ7_9CYAN</name>
<dbReference type="EMBL" id="DSRU01000142">
    <property type="protein sequence ID" value="HFM98066.1"/>
    <property type="molecule type" value="Genomic_DNA"/>
</dbReference>
<protein>
    <submittedName>
        <fullName evidence="2">Uncharacterized protein</fullName>
    </submittedName>
</protein>
<sequence>MTHSSWRQNCLNQIQQRFKNCDLGEQGKALSKTRLYLVSGAIATGMIAFAVMRSASVTNATIPDVIKLDEVTQSKATAAARVSQKDEQVQQIRPENFDLQQFPVTDANSKHWRNLLWTTAVVEPKETFVAQGLGQVLLLMQRSGLTQQQRRTVQLATKTATQLYVSDTSFYREIGQKFLQTIDRSSDPEWVAASLSALARAGVPKASMQDLTRKVKLRFPKWADDLYLVTTLRDIEESFVTKTPPIADLLAWQIAPEQLHMYVFCQRDRYVLCRAVLKDRDGQFVRHSNGTLWSVPLLLKSLHNLSWNFERGETPQGVYRVEGVRPQENDEFFRAYGNFDLVKLFLPFETGTKEFLPGSPGPFQGSLSEYVNLLPPSWRSHWGMQQSYWAGKIGRNFFRIHGSGEAPNFFPGKDKYGDSYSWNPTIGCLSALELYNEKGQLVKADMPKILKALEIVGGKDFTGYVIVVDLPRNTRQPMSLQEIEQALMQTQKVGALQKTPRKP</sequence>
<keyword evidence="1" id="KW-1133">Transmembrane helix</keyword>
<proteinExistence type="predicted"/>
<gene>
    <name evidence="2" type="ORF">ENR64_09990</name>
</gene>
<accession>A0A7C3KDJ7</accession>
<keyword evidence="1" id="KW-0472">Membrane</keyword>
<reference evidence="2" key="1">
    <citation type="journal article" date="2020" name="mSystems">
        <title>Genome- and Community-Level Interaction Insights into Carbon Utilization and Element Cycling Functions of Hydrothermarchaeota in Hydrothermal Sediment.</title>
        <authorList>
            <person name="Zhou Z."/>
            <person name="Liu Y."/>
            <person name="Xu W."/>
            <person name="Pan J."/>
            <person name="Luo Z.H."/>
            <person name="Li M."/>
        </authorList>
    </citation>
    <scope>NUCLEOTIDE SEQUENCE [LARGE SCALE GENOMIC DNA]</scope>
    <source>
        <strain evidence="2">SpSt-418</strain>
    </source>
</reference>
<evidence type="ECO:0000256" key="1">
    <source>
        <dbReference type="SAM" id="Phobius"/>
    </source>
</evidence>
<evidence type="ECO:0000313" key="2">
    <source>
        <dbReference type="EMBL" id="HFM98066.1"/>
    </source>
</evidence>
<organism evidence="2">
    <name type="scientific">Oscillatoriales cyanobacterium SpSt-418</name>
    <dbReference type="NCBI Taxonomy" id="2282169"/>
    <lineage>
        <taxon>Bacteria</taxon>
        <taxon>Bacillati</taxon>
        <taxon>Cyanobacteriota</taxon>
        <taxon>Cyanophyceae</taxon>
        <taxon>Oscillatoriophycideae</taxon>
        <taxon>Oscillatoriales</taxon>
    </lineage>
</organism>
<comment type="caution">
    <text evidence="2">The sequence shown here is derived from an EMBL/GenBank/DDBJ whole genome shotgun (WGS) entry which is preliminary data.</text>
</comment>